<feature type="domain" description="DRBM" evidence="1">
    <location>
        <begin position="4"/>
        <end position="74"/>
    </location>
</feature>
<dbReference type="InterPro" id="IPR014720">
    <property type="entry name" value="dsRBD_dom"/>
</dbReference>
<comment type="caution">
    <text evidence="2">The sequence shown here is derived from an EMBL/GenBank/DDBJ whole genome shotgun (WGS) entry which is preliminary data.</text>
</comment>
<dbReference type="Gene3D" id="3.30.160.20">
    <property type="match status" value="1"/>
</dbReference>
<organism evidence="2">
    <name type="scientific">marine sediment metagenome</name>
    <dbReference type="NCBI Taxonomy" id="412755"/>
    <lineage>
        <taxon>unclassified sequences</taxon>
        <taxon>metagenomes</taxon>
        <taxon>ecological metagenomes</taxon>
    </lineage>
</organism>
<protein>
    <recommendedName>
        <fullName evidence="1">DRBM domain-containing protein</fullName>
    </recommendedName>
</protein>
<dbReference type="AlphaFoldDB" id="A0A0F8WCR1"/>
<dbReference type="CDD" id="cd00048">
    <property type="entry name" value="DSRM_SF"/>
    <property type="match status" value="1"/>
</dbReference>
<dbReference type="EMBL" id="LAZR01070051">
    <property type="protein sequence ID" value="KKK45895.1"/>
    <property type="molecule type" value="Genomic_DNA"/>
</dbReference>
<name>A0A0F8WCR1_9ZZZZ</name>
<proteinExistence type="predicted"/>
<evidence type="ECO:0000313" key="2">
    <source>
        <dbReference type="EMBL" id="KKK45895.1"/>
    </source>
</evidence>
<reference evidence="2" key="1">
    <citation type="journal article" date="2015" name="Nature">
        <title>Complex archaea that bridge the gap between prokaryotes and eukaryotes.</title>
        <authorList>
            <person name="Spang A."/>
            <person name="Saw J.H."/>
            <person name="Jorgensen S.L."/>
            <person name="Zaremba-Niedzwiedzka K."/>
            <person name="Martijn J."/>
            <person name="Lind A.E."/>
            <person name="van Eijk R."/>
            <person name="Schleper C."/>
            <person name="Guy L."/>
            <person name="Ettema T.J."/>
        </authorList>
    </citation>
    <scope>NUCLEOTIDE SEQUENCE</scope>
</reference>
<accession>A0A0F8WCR1</accession>
<sequence>LPNNPVNAIEDLCKQVATSIEYKFNKNGSNFECIVSLKDFKPFPGKIFLGKGVGLKKKEAKVLAAVNICDQIYLPHHMKDH</sequence>
<evidence type="ECO:0000259" key="1">
    <source>
        <dbReference type="PROSITE" id="PS50137"/>
    </source>
</evidence>
<gene>
    <name evidence="2" type="ORF">LCGC14_3164720</name>
</gene>
<dbReference type="SUPFAM" id="SSF54768">
    <property type="entry name" value="dsRNA-binding domain-like"/>
    <property type="match status" value="1"/>
</dbReference>
<feature type="non-terminal residue" evidence="2">
    <location>
        <position position="1"/>
    </location>
</feature>
<dbReference type="PROSITE" id="PS50137">
    <property type="entry name" value="DS_RBD"/>
    <property type="match status" value="1"/>
</dbReference>